<evidence type="ECO:0000313" key="2">
    <source>
        <dbReference type="EMBL" id="OAY44985.1"/>
    </source>
</evidence>
<proteinExistence type="predicted"/>
<reference evidence="2" key="1">
    <citation type="submission" date="2016-02" db="EMBL/GenBank/DDBJ databases">
        <title>WGS assembly of Manihot esculenta.</title>
        <authorList>
            <person name="Bredeson J.V."/>
            <person name="Prochnik S.E."/>
            <person name="Lyons J.B."/>
            <person name="Schmutz J."/>
            <person name="Grimwood J."/>
            <person name="Vrebalov J."/>
            <person name="Bart R.S."/>
            <person name="Amuge T."/>
            <person name="Ferguson M.E."/>
            <person name="Green R."/>
            <person name="Putnam N."/>
            <person name="Stites J."/>
            <person name="Rounsley S."/>
            <person name="Rokhsar D.S."/>
        </authorList>
    </citation>
    <scope>NUCLEOTIDE SEQUENCE [LARGE SCALE GENOMIC DNA]</scope>
    <source>
        <tissue evidence="2">Leaf</tissue>
    </source>
</reference>
<accession>A0A2C9VJV2</accession>
<feature type="compositionally biased region" description="Basic and acidic residues" evidence="1">
    <location>
        <begin position="7"/>
        <end position="18"/>
    </location>
</feature>
<dbReference type="CDD" id="cd09726">
    <property type="entry name" value="RAMP_I_III"/>
    <property type="match status" value="1"/>
</dbReference>
<dbReference type="EMBL" id="CM004393">
    <property type="protein sequence ID" value="OAY44985.1"/>
    <property type="molecule type" value="Genomic_DNA"/>
</dbReference>
<evidence type="ECO:0000256" key="1">
    <source>
        <dbReference type="SAM" id="MobiDB-lite"/>
    </source>
</evidence>
<name>A0A2C9VJV2_MANES</name>
<sequence>MSWQENQRNDATKRRAVQERSLLVSPRTTSSLKGALRSLKNLHSCCEKCKNKSHCGSVSSLLKQIPY</sequence>
<protein>
    <submittedName>
        <fullName evidence="2">Uncharacterized protein</fullName>
    </submittedName>
</protein>
<feature type="region of interest" description="Disordered" evidence="1">
    <location>
        <begin position="1"/>
        <end position="25"/>
    </location>
</feature>
<organism evidence="2">
    <name type="scientific">Manihot esculenta</name>
    <name type="common">Cassava</name>
    <name type="synonym">Jatropha manihot</name>
    <dbReference type="NCBI Taxonomy" id="3983"/>
    <lineage>
        <taxon>Eukaryota</taxon>
        <taxon>Viridiplantae</taxon>
        <taxon>Streptophyta</taxon>
        <taxon>Embryophyta</taxon>
        <taxon>Tracheophyta</taxon>
        <taxon>Spermatophyta</taxon>
        <taxon>Magnoliopsida</taxon>
        <taxon>eudicotyledons</taxon>
        <taxon>Gunneridae</taxon>
        <taxon>Pentapetalae</taxon>
        <taxon>rosids</taxon>
        <taxon>fabids</taxon>
        <taxon>Malpighiales</taxon>
        <taxon>Euphorbiaceae</taxon>
        <taxon>Crotonoideae</taxon>
        <taxon>Manihoteae</taxon>
        <taxon>Manihot</taxon>
    </lineage>
</organism>
<gene>
    <name evidence="2" type="ORF">MANES_07G022600</name>
</gene>
<dbReference type="AlphaFoldDB" id="A0A2C9VJV2"/>